<keyword evidence="2" id="KW-0378">Hydrolase</keyword>
<accession>A0A1F6H2P6</accession>
<dbReference type="PROSITE" id="PS50263">
    <property type="entry name" value="CN_HYDROLASE"/>
    <property type="match status" value="1"/>
</dbReference>
<evidence type="ECO:0000313" key="4">
    <source>
        <dbReference type="EMBL" id="OGH04606.1"/>
    </source>
</evidence>
<comment type="similarity">
    <text evidence="1">Belongs to the carbon-nitrogen hydrolase superfamily. NIT1/NIT2 family.</text>
</comment>
<dbReference type="InterPro" id="IPR001110">
    <property type="entry name" value="UPF0012_CS"/>
</dbReference>
<evidence type="ECO:0000256" key="1">
    <source>
        <dbReference type="ARBA" id="ARBA00010613"/>
    </source>
</evidence>
<proteinExistence type="inferred from homology"/>
<dbReference type="PROSITE" id="PS01227">
    <property type="entry name" value="UPF0012"/>
    <property type="match status" value="1"/>
</dbReference>
<dbReference type="PANTHER" id="PTHR23088:SF27">
    <property type="entry name" value="DEAMINATED GLUTATHIONE AMIDASE"/>
    <property type="match status" value="1"/>
</dbReference>
<dbReference type="Proteomes" id="UP000177583">
    <property type="component" value="Unassembled WGS sequence"/>
</dbReference>
<dbReference type="EMBL" id="MFNF01000001">
    <property type="protein sequence ID" value="OGH04606.1"/>
    <property type="molecule type" value="Genomic_DNA"/>
</dbReference>
<dbReference type="InterPro" id="IPR036526">
    <property type="entry name" value="C-N_Hydrolase_sf"/>
</dbReference>
<protein>
    <recommendedName>
        <fullName evidence="3">CN hydrolase domain-containing protein</fullName>
    </recommendedName>
</protein>
<dbReference type="InterPro" id="IPR045254">
    <property type="entry name" value="Nit1/2_C-N_Hydrolase"/>
</dbReference>
<gene>
    <name evidence="4" type="ORF">A2557_06330</name>
</gene>
<dbReference type="SUPFAM" id="SSF56317">
    <property type="entry name" value="Carbon-nitrogen hydrolase"/>
    <property type="match status" value="1"/>
</dbReference>
<dbReference type="Gene3D" id="3.60.110.10">
    <property type="entry name" value="Carbon-nitrogen hydrolase"/>
    <property type="match status" value="1"/>
</dbReference>
<name>A0A1F6H2P6_9PROT</name>
<evidence type="ECO:0000259" key="3">
    <source>
        <dbReference type="PROSITE" id="PS50263"/>
    </source>
</evidence>
<dbReference type="AlphaFoldDB" id="A0A1F6H2P6"/>
<sequence>MPTTYKIALAQINSTADLDKNLQTALELVREAKKKGASLIAFPESFLFLGVAEETYKNLAEPLDGPMVTRFSALAKELGIHILMGGFAETNPQEPQKLYNTSILIGSQGKLLGHYRKIHLFDTKIKEVMLKESNTVSPGKEVVCLDHELGPFGLTICYDLRFPAMFQSLRRLGAKVIFVPAAFTFQTGRYHWVPLLQARAIETQCFIVAPAQAGWHNQKRHSFGHSLVIDPWGQIIADGGPEATGLVMAQIDLAQVDQVRAQMPVLEHQVAGIDR</sequence>
<evidence type="ECO:0000256" key="2">
    <source>
        <dbReference type="ARBA" id="ARBA00022801"/>
    </source>
</evidence>
<dbReference type="GO" id="GO:0016811">
    <property type="term" value="F:hydrolase activity, acting on carbon-nitrogen (but not peptide) bonds, in linear amides"/>
    <property type="evidence" value="ECO:0007669"/>
    <property type="project" value="InterPro"/>
</dbReference>
<reference evidence="4 5" key="1">
    <citation type="journal article" date="2016" name="Nat. Commun.">
        <title>Thousands of microbial genomes shed light on interconnected biogeochemical processes in an aquifer system.</title>
        <authorList>
            <person name="Anantharaman K."/>
            <person name="Brown C.T."/>
            <person name="Hug L.A."/>
            <person name="Sharon I."/>
            <person name="Castelle C.J."/>
            <person name="Probst A.J."/>
            <person name="Thomas B.C."/>
            <person name="Singh A."/>
            <person name="Wilkins M.J."/>
            <person name="Karaoz U."/>
            <person name="Brodie E.L."/>
            <person name="Williams K.H."/>
            <person name="Hubbard S.S."/>
            <person name="Banfield J.F."/>
        </authorList>
    </citation>
    <scope>NUCLEOTIDE SEQUENCE [LARGE SCALE GENOMIC DNA]</scope>
</reference>
<comment type="caution">
    <text evidence="4">The sequence shown here is derived from an EMBL/GenBank/DDBJ whole genome shotgun (WGS) entry which is preliminary data.</text>
</comment>
<dbReference type="PANTHER" id="PTHR23088">
    <property type="entry name" value="NITRILASE-RELATED"/>
    <property type="match status" value="1"/>
</dbReference>
<dbReference type="CDD" id="cd07572">
    <property type="entry name" value="nit"/>
    <property type="match status" value="1"/>
</dbReference>
<dbReference type="Pfam" id="PF00795">
    <property type="entry name" value="CN_hydrolase"/>
    <property type="match status" value="1"/>
</dbReference>
<evidence type="ECO:0000313" key="5">
    <source>
        <dbReference type="Proteomes" id="UP000177583"/>
    </source>
</evidence>
<feature type="domain" description="CN hydrolase" evidence="3">
    <location>
        <begin position="5"/>
        <end position="253"/>
    </location>
</feature>
<organism evidence="4 5">
    <name type="scientific">Candidatus Lambdaproteobacteria bacterium RIFOXYD2_FULL_56_26</name>
    <dbReference type="NCBI Taxonomy" id="1817773"/>
    <lineage>
        <taxon>Bacteria</taxon>
        <taxon>Pseudomonadati</taxon>
        <taxon>Pseudomonadota</taxon>
        <taxon>Candidatus Lambdaproteobacteria</taxon>
    </lineage>
</organism>
<dbReference type="InterPro" id="IPR003010">
    <property type="entry name" value="C-N_Hydrolase"/>
</dbReference>